<dbReference type="CDD" id="cd04301">
    <property type="entry name" value="NAT_SF"/>
    <property type="match status" value="1"/>
</dbReference>
<comment type="caution">
    <text evidence="2">The sequence shown here is derived from an EMBL/GenBank/DDBJ whole genome shotgun (WGS) entry which is preliminary data.</text>
</comment>
<reference evidence="2 3" key="1">
    <citation type="submission" date="2019-06" db="EMBL/GenBank/DDBJ databases">
        <title>Sequencing the genomes of 1000 actinobacteria strains.</title>
        <authorList>
            <person name="Klenk H.-P."/>
        </authorList>
    </citation>
    <scope>NUCLEOTIDE SEQUENCE [LARGE SCALE GENOMIC DNA]</scope>
    <source>
        <strain evidence="2 3">DSM 24683</strain>
    </source>
</reference>
<feature type="domain" description="N-acetyltransferase" evidence="1">
    <location>
        <begin position="1"/>
        <end position="145"/>
    </location>
</feature>
<dbReference type="PROSITE" id="PS51186">
    <property type="entry name" value="GNAT"/>
    <property type="match status" value="1"/>
</dbReference>
<evidence type="ECO:0000313" key="3">
    <source>
        <dbReference type="Proteomes" id="UP000318380"/>
    </source>
</evidence>
<keyword evidence="3" id="KW-1185">Reference proteome</keyword>
<dbReference type="Pfam" id="PF13508">
    <property type="entry name" value="Acetyltransf_7"/>
    <property type="match status" value="1"/>
</dbReference>
<gene>
    <name evidence="2" type="ORF">FB561_3214</name>
</gene>
<dbReference type="GO" id="GO:0016747">
    <property type="term" value="F:acyltransferase activity, transferring groups other than amino-acyl groups"/>
    <property type="evidence" value="ECO:0007669"/>
    <property type="project" value="InterPro"/>
</dbReference>
<dbReference type="Gene3D" id="3.40.630.30">
    <property type="match status" value="1"/>
</dbReference>
<dbReference type="InterPro" id="IPR016181">
    <property type="entry name" value="Acyl_CoA_acyltransferase"/>
</dbReference>
<dbReference type="AlphaFoldDB" id="A0A561BT70"/>
<name>A0A561BT70_9ACTN</name>
<sequence>MTFAAERLVWRVGEADAGLDQELSDRLDEFNAEATAGTAAARELTVRAQDDDGRLIAGISGWTWGVAGGIGMVWVHPDARGHGVGGRLLRDFEVEAAGRGCTHVFVTSFTFQAPEFYERNGYRQIFRWEGVPTAGHSDIHFRKDL</sequence>
<dbReference type="InterPro" id="IPR000182">
    <property type="entry name" value="GNAT_dom"/>
</dbReference>
<evidence type="ECO:0000313" key="2">
    <source>
        <dbReference type="EMBL" id="TWD82087.1"/>
    </source>
</evidence>
<dbReference type="OrthoDB" id="9787920at2"/>
<dbReference type="RefSeq" id="WP_145807420.1">
    <property type="nucleotide sequence ID" value="NZ_VIVK01000001.1"/>
</dbReference>
<keyword evidence="2" id="KW-0808">Transferase</keyword>
<evidence type="ECO:0000259" key="1">
    <source>
        <dbReference type="PROSITE" id="PS51186"/>
    </source>
</evidence>
<dbReference type="Proteomes" id="UP000318380">
    <property type="component" value="Unassembled WGS sequence"/>
</dbReference>
<accession>A0A561BT70</accession>
<organism evidence="2 3">
    <name type="scientific">Kribbella amoyensis</name>
    <dbReference type="NCBI Taxonomy" id="996641"/>
    <lineage>
        <taxon>Bacteria</taxon>
        <taxon>Bacillati</taxon>
        <taxon>Actinomycetota</taxon>
        <taxon>Actinomycetes</taxon>
        <taxon>Propionibacteriales</taxon>
        <taxon>Kribbellaceae</taxon>
        <taxon>Kribbella</taxon>
    </lineage>
</organism>
<protein>
    <submittedName>
        <fullName evidence="2">Acetyltransferase (GNAT) family protein</fullName>
    </submittedName>
</protein>
<dbReference type="SUPFAM" id="SSF55729">
    <property type="entry name" value="Acyl-CoA N-acyltransferases (Nat)"/>
    <property type="match status" value="1"/>
</dbReference>
<dbReference type="EMBL" id="VIVK01000001">
    <property type="protein sequence ID" value="TWD82087.1"/>
    <property type="molecule type" value="Genomic_DNA"/>
</dbReference>
<proteinExistence type="predicted"/>